<evidence type="ECO:0008006" key="3">
    <source>
        <dbReference type="Google" id="ProtNLM"/>
    </source>
</evidence>
<evidence type="ECO:0000313" key="1">
    <source>
        <dbReference type="EMBL" id="SIS04047.1"/>
    </source>
</evidence>
<accession>A0A1N7FUU3</accession>
<dbReference type="OrthoDB" id="9790815at2"/>
<dbReference type="RefSeq" id="WP_139338254.1">
    <property type="nucleotide sequence ID" value="NZ_FTNF01000050.1"/>
</dbReference>
<dbReference type="STRING" id="1198245.SAMN05444858_1504"/>
<proteinExistence type="predicted"/>
<gene>
    <name evidence="1" type="ORF">SAMN05444858_1504</name>
</gene>
<name>A0A1N7FUU3_9ACTN</name>
<evidence type="ECO:0000313" key="2">
    <source>
        <dbReference type="Proteomes" id="UP000186004"/>
    </source>
</evidence>
<organism evidence="1 2">
    <name type="scientific">Micromonospora avicenniae</name>
    <dbReference type="NCBI Taxonomy" id="1198245"/>
    <lineage>
        <taxon>Bacteria</taxon>
        <taxon>Bacillati</taxon>
        <taxon>Actinomycetota</taxon>
        <taxon>Actinomycetes</taxon>
        <taxon>Micromonosporales</taxon>
        <taxon>Micromonosporaceae</taxon>
        <taxon>Micromonospora</taxon>
    </lineage>
</organism>
<dbReference type="Gene3D" id="2.130.10.10">
    <property type="entry name" value="YVTN repeat-like/Quinoprotein amine dehydrogenase"/>
    <property type="match status" value="1"/>
</dbReference>
<dbReference type="EMBL" id="FTNF01000050">
    <property type="protein sequence ID" value="SIS04047.1"/>
    <property type="molecule type" value="Genomic_DNA"/>
</dbReference>
<sequence length="163" mass="17314">MFVQTDEPGGNRVIACDSHLHQVGAYATGGKGGVLGGAVADHLGSQGSLTLDRGHHLLYAVNAGSNTITVFRARGARLTCLQVRGSGGEFPVSVTVHGHHVYVLNARGGGSIHGFRPRRVRVLRHGTSGRWISSSRALWMTAFGKWLDLAANQRPPSGAWRGN</sequence>
<dbReference type="InterPro" id="IPR015943">
    <property type="entry name" value="WD40/YVTN_repeat-like_dom_sf"/>
</dbReference>
<reference evidence="1 2" key="1">
    <citation type="submission" date="2017-01" db="EMBL/GenBank/DDBJ databases">
        <authorList>
            <person name="Mah S.A."/>
            <person name="Swanson W.J."/>
            <person name="Moy G.W."/>
            <person name="Vacquier V.D."/>
        </authorList>
    </citation>
    <scope>NUCLEOTIDE SEQUENCE [LARGE SCALE GENOMIC DNA]</scope>
    <source>
        <strain evidence="1 2">DSM 45758</strain>
    </source>
</reference>
<dbReference type="SUPFAM" id="SSF63825">
    <property type="entry name" value="YWTD domain"/>
    <property type="match status" value="1"/>
</dbReference>
<dbReference type="Proteomes" id="UP000186004">
    <property type="component" value="Unassembled WGS sequence"/>
</dbReference>
<protein>
    <recommendedName>
        <fullName evidence="3">Lactonase, 7-bladed beta-propeller</fullName>
    </recommendedName>
</protein>
<dbReference type="AlphaFoldDB" id="A0A1N7FUU3"/>
<keyword evidence="2" id="KW-1185">Reference proteome</keyword>